<dbReference type="Proteomes" id="UP000239833">
    <property type="component" value="Chromosome"/>
</dbReference>
<evidence type="ECO:0000256" key="1">
    <source>
        <dbReference type="ARBA" id="ARBA00004141"/>
    </source>
</evidence>
<dbReference type="InterPro" id="IPR011923">
    <property type="entry name" value="RodA/MrdB"/>
</dbReference>
<evidence type="ECO:0000256" key="4">
    <source>
        <dbReference type="ARBA" id="ARBA00022679"/>
    </source>
</evidence>
<evidence type="ECO:0000256" key="10">
    <source>
        <dbReference type="ARBA" id="ARBA00023316"/>
    </source>
</evidence>
<feature type="transmembrane region" description="Helical" evidence="11">
    <location>
        <begin position="44"/>
        <end position="64"/>
    </location>
</feature>
<keyword evidence="5 11" id="KW-0812">Transmembrane</keyword>
<dbReference type="RefSeq" id="WP_077995275.1">
    <property type="nucleotide sequence ID" value="NZ_CP019655.1"/>
</dbReference>
<protein>
    <submittedName>
        <fullName evidence="12">Stage V sporulation protein E</fullName>
    </submittedName>
</protein>
<keyword evidence="7" id="KW-0573">Peptidoglycan synthesis</keyword>
<feature type="transmembrane region" description="Helical" evidence="11">
    <location>
        <begin position="181"/>
        <end position="199"/>
    </location>
</feature>
<evidence type="ECO:0000256" key="5">
    <source>
        <dbReference type="ARBA" id="ARBA00022692"/>
    </source>
</evidence>
<dbReference type="GeneID" id="64219009"/>
<keyword evidence="6" id="KW-0133">Cell shape</keyword>
<dbReference type="PROSITE" id="PS00428">
    <property type="entry name" value="FTSW_RODA_SPOVE"/>
    <property type="match status" value="1"/>
</dbReference>
<dbReference type="PANTHER" id="PTHR30474">
    <property type="entry name" value="CELL CYCLE PROTEIN"/>
    <property type="match status" value="1"/>
</dbReference>
<dbReference type="Pfam" id="PF01098">
    <property type="entry name" value="FTSW_RODA_SPOVE"/>
    <property type="match status" value="1"/>
</dbReference>
<dbReference type="GO" id="GO:0071555">
    <property type="term" value="P:cell wall organization"/>
    <property type="evidence" value="ECO:0007669"/>
    <property type="project" value="UniProtKB-KW"/>
</dbReference>
<evidence type="ECO:0000313" key="13">
    <source>
        <dbReference type="Proteomes" id="UP000239833"/>
    </source>
</evidence>
<evidence type="ECO:0000256" key="6">
    <source>
        <dbReference type="ARBA" id="ARBA00022960"/>
    </source>
</evidence>
<dbReference type="AlphaFoldDB" id="A0A2L1U0L2"/>
<dbReference type="PANTHER" id="PTHR30474:SF1">
    <property type="entry name" value="PEPTIDOGLYCAN GLYCOSYLTRANSFERASE MRDB"/>
    <property type="match status" value="1"/>
</dbReference>
<feature type="transmembrane region" description="Helical" evidence="11">
    <location>
        <begin position="12"/>
        <end position="32"/>
    </location>
</feature>
<feature type="transmembrane region" description="Helical" evidence="11">
    <location>
        <begin position="345"/>
        <end position="365"/>
    </location>
</feature>
<feature type="transmembrane region" description="Helical" evidence="11">
    <location>
        <begin position="97"/>
        <end position="121"/>
    </location>
</feature>
<dbReference type="EMBL" id="CP019655">
    <property type="protein sequence ID" value="AVF26463.1"/>
    <property type="molecule type" value="Genomic_DNA"/>
</dbReference>
<keyword evidence="8 11" id="KW-1133">Transmembrane helix</keyword>
<feature type="transmembrane region" description="Helical" evidence="11">
    <location>
        <begin position="307"/>
        <end position="325"/>
    </location>
</feature>
<organism evidence="12 13">
    <name type="scientific">Paenibacillus larvae subsp. larvae</name>
    <dbReference type="NCBI Taxonomy" id="147375"/>
    <lineage>
        <taxon>Bacteria</taxon>
        <taxon>Bacillati</taxon>
        <taxon>Bacillota</taxon>
        <taxon>Bacilli</taxon>
        <taxon>Bacillales</taxon>
        <taxon>Paenibacillaceae</taxon>
        <taxon>Paenibacillus</taxon>
    </lineage>
</organism>
<proteinExistence type="predicted"/>
<evidence type="ECO:0000256" key="8">
    <source>
        <dbReference type="ARBA" id="ARBA00022989"/>
    </source>
</evidence>
<accession>A0A2L1U0L2</accession>
<keyword evidence="4" id="KW-0808">Transferase</keyword>
<dbReference type="GO" id="GO:0008360">
    <property type="term" value="P:regulation of cell shape"/>
    <property type="evidence" value="ECO:0007669"/>
    <property type="project" value="UniProtKB-KW"/>
</dbReference>
<keyword evidence="3" id="KW-0328">Glycosyltransferase</keyword>
<evidence type="ECO:0000256" key="2">
    <source>
        <dbReference type="ARBA" id="ARBA00022475"/>
    </source>
</evidence>
<evidence type="ECO:0000256" key="7">
    <source>
        <dbReference type="ARBA" id="ARBA00022984"/>
    </source>
</evidence>
<evidence type="ECO:0000256" key="9">
    <source>
        <dbReference type="ARBA" id="ARBA00023136"/>
    </source>
</evidence>
<sequence>MIRKLKKIDPVIMFILGCFIFFSTLVIYSAATGGNFGNLHINNIILYAASFIPFIVVAFTDYRIIIHSFSYLFYTIGIGLLLLVQVMGQSINGSKRWIGIGSFQFQPSELMKIILILVLAHVLSRREGQPLRFIKDIIPLGVLAIIPFYQIFKQPDLGTALVLVSICLGMIWIGNLKVAHLALGAALLTVIISGIILLHSSNPELLSKFVKPHQMDRIQTFLDPSSNPDKSWHVRNSIIAIGTGELYGKGYLQGSYVQGGFVPYDYSDSIFVVIGEEFGFVGSSILLMLYMIFFYRMVQIAIQCKDLSGTYVIIGIISMFTFQIFENIAMHIGMLPLTGISLPFISYGGSSMFTNMIAMGLVMSVRIHHDQPLLWEGFRLRRLLG</sequence>
<feature type="transmembrane region" description="Helical" evidence="11">
    <location>
        <begin position="157"/>
        <end position="174"/>
    </location>
</feature>
<keyword evidence="10" id="KW-0961">Cell wall biogenesis/degradation</keyword>
<feature type="transmembrane region" description="Helical" evidence="11">
    <location>
        <begin position="71"/>
        <end position="91"/>
    </location>
</feature>
<evidence type="ECO:0000256" key="3">
    <source>
        <dbReference type="ARBA" id="ARBA00022676"/>
    </source>
</evidence>
<keyword evidence="2" id="KW-1003">Cell membrane</keyword>
<dbReference type="NCBIfam" id="TIGR02210">
    <property type="entry name" value="rodA_shape"/>
    <property type="match status" value="1"/>
</dbReference>
<keyword evidence="9 11" id="KW-0472">Membrane</keyword>
<dbReference type="GO" id="GO:0051301">
    <property type="term" value="P:cell division"/>
    <property type="evidence" value="ECO:0007669"/>
    <property type="project" value="InterPro"/>
</dbReference>
<dbReference type="GO" id="GO:0005886">
    <property type="term" value="C:plasma membrane"/>
    <property type="evidence" value="ECO:0007669"/>
    <property type="project" value="TreeGrafter"/>
</dbReference>
<gene>
    <name evidence="12" type="primary">spoVE1</name>
    <name evidence="12" type="ORF">ERICIII_02303</name>
</gene>
<dbReference type="GO" id="GO:0009252">
    <property type="term" value="P:peptidoglycan biosynthetic process"/>
    <property type="evidence" value="ECO:0007669"/>
    <property type="project" value="UniProtKB-KW"/>
</dbReference>
<dbReference type="STRING" id="147375.BXP28_05810"/>
<reference evidence="13" key="1">
    <citation type="submission" date="2017-02" db="EMBL/GenBank/DDBJ databases">
        <title>Delineation of Paenibacillus larvae strains originating from foulbrood outbreaks.</title>
        <authorList>
            <person name="Beims H."/>
            <person name="Bunk B."/>
            <person name="Sproeer C."/>
            <person name="Mohr K.I."/>
            <person name="Pradella S."/>
            <person name="Guenther G."/>
            <person name="Rohde M."/>
            <person name="von der Ohe W."/>
            <person name="Steinert M."/>
        </authorList>
    </citation>
    <scope>NUCLEOTIDE SEQUENCE [LARGE SCALE GENOMIC DNA]</scope>
    <source>
        <strain evidence="13">Eric_III</strain>
    </source>
</reference>
<dbReference type="InterPro" id="IPR018365">
    <property type="entry name" value="Cell_cycle_FtsW-rel_CS"/>
</dbReference>
<evidence type="ECO:0000313" key="12">
    <source>
        <dbReference type="EMBL" id="AVF26463.1"/>
    </source>
</evidence>
<evidence type="ECO:0000256" key="11">
    <source>
        <dbReference type="SAM" id="Phobius"/>
    </source>
</evidence>
<dbReference type="GO" id="GO:0032153">
    <property type="term" value="C:cell division site"/>
    <property type="evidence" value="ECO:0007669"/>
    <property type="project" value="TreeGrafter"/>
</dbReference>
<comment type="subcellular location">
    <subcellularLocation>
        <location evidence="1">Membrane</location>
        <topology evidence="1">Multi-pass membrane protein</topology>
    </subcellularLocation>
</comment>
<name>A0A2L1U0L2_9BACL</name>
<dbReference type="GO" id="GO:0015648">
    <property type="term" value="F:lipid-linked peptidoglycan transporter activity"/>
    <property type="evidence" value="ECO:0007669"/>
    <property type="project" value="TreeGrafter"/>
</dbReference>
<feature type="transmembrane region" description="Helical" evidence="11">
    <location>
        <begin position="133"/>
        <end position="151"/>
    </location>
</feature>
<feature type="transmembrane region" description="Helical" evidence="11">
    <location>
        <begin position="270"/>
        <end position="295"/>
    </location>
</feature>
<dbReference type="GO" id="GO:0016757">
    <property type="term" value="F:glycosyltransferase activity"/>
    <property type="evidence" value="ECO:0007669"/>
    <property type="project" value="UniProtKB-KW"/>
</dbReference>
<dbReference type="InterPro" id="IPR001182">
    <property type="entry name" value="FtsW/RodA"/>
</dbReference>